<dbReference type="Proteomes" id="UP000436088">
    <property type="component" value="Unassembled WGS sequence"/>
</dbReference>
<evidence type="ECO:0000313" key="1">
    <source>
        <dbReference type="EMBL" id="KAE8704352.1"/>
    </source>
</evidence>
<evidence type="ECO:0000313" key="2">
    <source>
        <dbReference type="Proteomes" id="UP000436088"/>
    </source>
</evidence>
<dbReference type="AlphaFoldDB" id="A0A6A3AND3"/>
<sequence length="255" mass="29045">MWHCYGTLVSYQVLDTSPTWVKEPILQARSRSRDDESGLGRKPSMKSSLMWADYYIALAAIARRRKLLSDDAIISLADSSWEILDLSAMQKNYCRWCIRTRAALSFVGEFEMRELYTMVIGHGAQSIRWLVWVWTSSYCVPSIPLNLCGTEVPREAFPDVALDDPIVKDIDPKTWSVYQSTAKAISQTLPSANELSIAEKFRLAFVERHTVSSETCKKNARQHQRRLEREWVMMSTRAKALALASEATKSLNGRS</sequence>
<proteinExistence type="predicted"/>
<reference evidence="1" key="1">
    <citation type="submission" date="2019-09" db="EMBL/GenBank/DDBJ databases">
        <title>Draft genome information of white flower Hibiscus syriacus.</title>
        <authorList>
            <person name="Kim Y.-M."/>
        </authorList>
    </citation>
    <scope>NUCLEOTIDE SEQUENCE [LARGE SCALE GENOMIC DNA]</scope>
    <source>
        <strain evidence="1">YM2019G1</strain>
    </source>
</reference>
<accession>A0A6A3AND3</accession>
<dbReference type="EMBL" id="VEPZ02000994">
    <property type="protein sequence ID" value="KAE8704352.1"/>
    <property type="molecule type" value="Genomic_DNA"/>
</dbReference>
<protein>
    <submittedName>
        <fullName evidence="1">Detected protein of confused Function</fullName>
    </submittedName>
</protein>
<name>A0A6A3AND3_HIBSY</name>
<keyword evidence="2" id="KW-1185">Reference proteome</keyword>
<organism evidence="1 2">
    <name type="scientific">Hibiscus syriacus</name>
    <name type="common">Rose of Sharon</name>
    <dbReference type="NCBI Taxonomy" id="106335"/>
    <lineage>
        <taxon>Eukaryota</taxon>
        <taxon>Viridiplantae</taxon>
        <taxon>Streptophyta</taxon>
        <taxon>Embryophyta</taxon>
        <taxon>Tracheophyta</taxon>
        <taxon>Spermatophyta</taxon>
        <taxon>Magnoliopsida</taxon>
        <taxon>eudicotyledons</taxon>
        <taxon>Gunneridae</taxon>
        <taxon>Pentapetalae</taxon>
        <taxon>rosids</taxon>
        <taxon>malvids</taxon>
        <taxon>Malvales</taxon>
        <taxon>Malvaceae</taxon>
        <taxon>Malvoideae</taxon>
        <taxon>Hibiscus</taxon>
    </lineage>
</organism>
<comment type="caution">
    <text evidence="1">The sequence shown here is derived from an EMBL/GenBank/DDBJ whole genome shotgun (WGS) entry which is preliminary data.</text>
</comment>
<gene>
    <name evidence="1" type="ORF">F3Y22_tig00110458pilonHSYRG00572</name>
</gene>